<evidence type="ECO:0000256" key="11">
    <source>
        <dbReference type="ARBA" id="ARBA00025936"/>
    </source>
</evidence>
<dbReference type="AlphaFoldDB" id="A0AA90ASY4"/>
<feature type="transmembrane region" description="Helical" evidence="13">
    <location>
        <begin position="412"/>
        <end position="432"/>
    </location>
</feature>
<dbReference type="GO" id="GO:0003774">
    <property type="term" value="F:cytoskeletal motor activity"/>
    <property type="evidence" value="ECO:0007669"/>
    <property type="project" value="InterPro"/>
</dbReference>
<keyword evidence="8 13" id="KW-1133">Transmembrane helix</keyword>
<dbReference type="Proteomes" id="UP000625930">
    <property type="component" value="Unassembled WGS sequence"/>
</dbReference>
<dbReference type="EMBL" id="JADUNP010000011">
    <property type="protein sequence ID" value="MBH1652083.1"/>
    <property type="molecule type" value="Genomic_DNA"/>
</dbReference>
<feature type="transmembrane region" description="Helical" evidence="13">
    <location>
        <begin position="16"/>
        <end position="37"/>
    </location>
</feature>
<dbReference type="GO" id="GO:0009431">
    <property type="term" value="C:bacterial-type flagellum basal body, MS ring"/>
    <property type="evidence" value="ECO:0007669"/>
    <property type="project" value="InterPro"/>
</dbReference>
<dbReference type="InterPro" id="IPR043427">
    <property type="entry name" value="YscJ/FliF"/>
</dbReference>
<evidence type="ECO:0000256" key="2">
    <source>
        <dbReference type="ARBA" id="ARBA00004117"/>
    </source>
</evidence>
<dbReference type="Pfam" id="PF01514">
    <property type="entry name" value="YscJ_FliF"/>
    <property type="match status" value="1"/>
</dbReference>
<protein>
    <recommendedName>
        <fullName evidence="5">Flagellar M-ring protein</fullName>
    </recommendedName>
</protein>
<dbReference type="GO" id="GO:0005886">
    <property type="term" value="C:plasma membrane"/>
    <property type="evidence" value="ECO:0007669"/>
    <property type="project" value="UniProtKB-SubCell"/>
</dbReference>
<dbReference type="InterPro" id="IPR006182">
    <property type="entry name" value="FliF_N_dom"/>
</dbReference>
<dbReference type="PANTHER" id="PTHR30046:SF0">
    <property type="entry name" value="FLAGELLAR M-RING PROTEIN"/>
    <property type="match status" value="1"/>
</dbReference>
<comment type="similarity">
    <text evidence="4">Belongs to the FliF family.</text>
</comment>
<dbReference type="Pfam" id="PF08345">
    <property type="entry name" value="YscJ_FliF_C"/>
    <property type="match status" value="1"/>
</dbReference>
<feature type="domain" description="Flagellar M-ring N-terminal" evidence="14">
    <location>
        <begin position="38"/>
        <end position="211"/>
    </location>
</feature>
<evidence type="ECO:0000256" key="6">
    <source>
        <dbReference type="ARBA" id="ARBA00022475"/>
    </source>
</evidence>
<keyword evidence="6" id="KW-1003">Cell membrane</keyword>
<organism evidence="16 17">
    <name type="scientific">Stenotrophomonas maltophilia</name>
    <name type="common">Pseudomonas maltophilia</name>
    <name type="synonym">Xanthomonas maltophilia</name>
    <dbReference type="NCBI Taxonomy" id="40324"/>
    <lineage>
        <taxon>Bacteria</taxon>
        <taxon>Pseudomonadati</taxon>
        <taxon>Pseudomonadota</taxon>
        <taxon>Gammaproteobacteria</taxon>
        <taxon>Lysobacterales</taxon>
        <taxon>Lysobacteraceae</taxon>
        <taxon>Stenotrophomonas</taxon>
        <taxon>Stenotrophomonas maltophilia group</taxon>
    </lineage>
</organism>
<evidence type="ECO:0000256" key="1">
    <source>
        <dbReference type="ARBA" id="ARBA00003820"/>
    </source>
</evidence>
<accession>A0AA90ASY4</accession>
<evidence type="ECO:0000256" key="7">
    <source>
        <dbReference type="ARBA" id="ARBA00022692"/>
    </source>
</evidence>
<evidence type="ECO:0000256" key="10">
    <source>
        <dbReference type="ARBA" id="ARBA00023143"/>
    </source>
</evidence>
<proteinExistence type="inferred from homology"/>
<evidence type="ECO:0000256" key="8">
    <source>
        <dbReference type="ARBA" id="ARBA00022989"/>
    </source>
</evidence>
<dbReference type="PANTHER" id="PTHR30046">
    <property type="entry name" value="FLAGELLAR M-RING PROTEIN"/>
    <property type="match status" value="1"/>
</dbReference>
<comment type="subunit">
    <text evidence="11">The basal body constitutes a major portion of the flagellar organelle and consists of four rings (L,P,S, and M) mounted on a central rod. The M ring is integral to the inner membrane of the cell and may be connected to the flagellar rod via the S ring. The S (supramembrane ring) lies just distal to the M ring. The L and P rings lie in the outer membrane and the periplasmic space, respectively.</text>
</comment>
<keyword evidence="7 13" id="KW-0812">Transmembrane</keyword>
<keyword evidence="16" id="KW-0969">Cilium</keyword>
<keyword evidence="9 13" id="KW-0472">Membrane</keyword>
<comment type="subcellular location">
    <subcellularLocation>
        <location evidence="2">Bacterial flagellum basal body</location>
    </subcellularLocation>
    <subcellularLocation>
        <location evidence="3">Cell membrane</location>
        <topology evidence="3">Multi-pass membrane protein</topology>
    </subcellularLocation>
</comment>
<comment type="function">
    <text evidence="1">The M ring may be actively involved in energy transduction.</text>
</comment>
<comment type="caution">
    <text evidence="16">The sequence shown here is derived from an EMBL/GenBank/DDBJ whole genome shotgun (WGS) entry which is preliminary data.</text>
</comment>
<feature type="region of interest" description="Disordered" evidence="12">
    <location>
        <begin position="273"/>
        <end position="308"/>
    </location>
</feature>
<evidence type="ECO:0000256" key="5">
    <source>
        <dbReference type="ARBA" id="ARBA00017949"/>
    </source>
</evidence>
<evidence type="ECO:0000313" key="16">
    <source>
        <dbReference type="EMBL" id="MBH1652083.1"/>
    </source>
</evidence>
<dbReference type="Gene3D" id="3.30.300.30">
    <property type="match status" value="1"/>
</dbReference>
<evidence type="ECO:0000256" key="12">
    <source>
        <dbReference type="SAM" id="MobiDB-lite"/>
    </source>
</evidence>
<evidence type="ECO:0000256" key="13">
    <source>
        <dbReference type="SAM" id="Phobius"/>
    </source>
</evidence>
<gene>
    <name evidence="16" type="primary">fliF</name>
    <name evidence="16" type="ORF">I5U67_07875</name>
</gene>
<dbReference type="PRINTS" id="PR01009">
    <property type="entry name" value="FLGMRINGFLIF"/>
</dbReference>
<dbReference type="InterPro" id="IPR045851">
    <property type="entry name" value="AMP-bd_C_sf"/>
</dbReference>
<evidence type="ECO:0000259" key="15">
    <source>
        <dbReference type="Pfam" id="PF08345"/>
    </source>
</evidence>
<feature type="domain" description="Flagellar M-ring C-terminal" evidence="15">
    <location>
        <begin position="291"/>
        <end position="368"/>
    </location>
</feature>
<sequence>MDPRNFYLSLQRPARIGLIIGIVALLALTIATLWWVMTPRQQLLFGNMNERDAAEVVASLNEWKVPHTITDGGAGITVAADQVYDTRMRLVSAGVPRGGHVGFELFDDSDFGVTEFAQRVNYQRALQGEIERTIAALPGVTSARVHLTIRRPGLFAEQHDDSKASVALALEPGQRLTRKQVNGVRSLVAAAVEGLAPTQVSVLDSDGGLLAAASADGANDADLQGHAEEDQRLENRLQARIVDLLGQVLHDEEFRVSVEATLNFDAVREVSERPLAQGGDGNGLLANKRVSHSGGSEGGQNQNEEESTFVHGTARQEIARAPGRIETLSVAVILPPNLDDSEVERIRALVAAAAGINEVRGDRLAVSRLGRGQRWDASPGAARAVTALDATQTPPPSQPASPVKKTVASTPWIRWALIAVAGALLGGIAILATQRRPKRLSRTERDAVLAKMRGWLAEGGAP</sequence>
<reference evidence="16" key="1">
    <citation type="submission" date="2020-11" db="EMBL/GenBank/DDBJ databases">
        <title>Enhanced detection system for hospital associated transmission using whole genome sequencing surveillance.</title>
        <authorList>
            <person name="Harrison L.H."/>
            <person name="Van Tyne D."/>
            <person name="Marsh J.W."/>
            <person name="Griffith M.P."/>
            <person name="Snyder D.J."/>
            <person name="Cooper V.S."/>
            <person name="Mustapha M."/>
        </authorList>
    </citation>
    <scope>NUCLEOTIDE SEQUENCE</scope>
    <source>
        <strain evidence="16">STEN00091</strain>
    </source>
</reference>
<keyword evidence="16" id="KW-0282">Flagellum</keyword>
<evidence type="ECO:0000313" key="17">
    <source>
        <dbReference type="Proteomes" id="UP000625930"/>
    </source>
</evidence>
<dbReference type="GO" id="GO:0071973">
    <property type="term" value="P:bacterial-type flagellum-dependent cell motility"/>
    <property type="evidence" value="ECO:0007669"/>
    <property type="project" value="InterPro"/>
</dbReference>
<dbReference type="NCBIfam" id="TIGR00206">
    <property type="entry name" value="fliF"/>
    <property type="match status" value="1"/>
</dbReference>
<evidence type="ECO:0000256" key="3">
    <source>
        <dbReference type="ARBA" id="ARBA00004651"/>
    </source>
</evidence>
<name>A0AA90ASY4_STEMA</name>
<evidence type="ECO:0000256" key="4">
    <source>
        <dbReference type="ARBA" id="ARBA00007971"/>
    </source>
</evidence>
<evidence type="ECO:0000256" key="9">
    <source>
        <dbReference type="ARBA" id="ARBA00023136"/>
    </source>
</evidence>
<evidence type="ECO:0000259" key="14">
    <source>
        <dbReference type="Pfam" id="PF01514"/>
    </source>
</evidence>
<dbReference type="InterPro" id="IPR013556">
    <property type="entry name" value="Flag_M-ring_C"/>
</dbReference>
<keyword evidence="16" id="KW-0966">Cell projection</keyword>
<keyword evidence="10" id="KW-0975">Bacterial flagellum</keyword>
<dbReference type="InterPro" id="IPR000067">
    <property type="entry name" value="FlgMring_FliF"/>
</dbReference>